<dbReference type="EMBL" id="CP039704">
    <property type="protein sequence ID" value="QCI79904.1"/>
    <property type="molecule type" value="Genomic_DNA"/>
</dbReference>
<feature type="region of interest" description="Disordered" evidence="1">
    <location>
        <begin position="39"/>
        <end position="61"/>
    </location>
</feature>
<keyword evidence="2" id="KW-0732">Signal</keyword>
<dbReference type="KEGG" id="hgn:E6W36_11505"/>
<feature type="chain" id="PRO_5020877084" description="Thioredoxin-like fold domain-containing protein" evidence="2">
    <location>
        <begin position="38"/>
        <end position="103"/>
    </location>
</feature>
<sequence>MLNVLSVPARRALRRHAGLATLAAALLVAGCGQKSEAANSAAPATTAASGAGATKGANWPGTVSKTKDGGFIMGNPNAPIKLVEFASFTCPHCADFHKTPQPS</sequence>
<feature type="compositionally biased region" description="Low complexity" evidence="1">
    <location>
        <begin position="39"/>
        <end position="57"/>
    </location>
</feature>
<dbReference type="Proteomes" id="UP000298714">
    <property type="component" value="Chromosome"/>
</dbReference>
<name>A0A4D7C2I3_9SPHN</name>
<protein>
    <recommendedName>
        <fullName evidence="3">Thioredoxin-like fold domain-containing protein</fullName>
    </recommendedName>
</protein>
<organism evidence="4 5">
    <name type="scientific">Hankyongella ginsenosidimutans</name>
    <dbReference type="NCBI Taxonomy" id="1763828"/>
    <lineage>
        <taxon>Bacteria</taxon>
        <taxon>Pseudomonadati</taxon>
        <taxon>Pseudomonadota</taxon>
        <taxon>Alphaproteobacteria</taxon>
        <taxon>Sphingomonadales</taxon>
        <taxon>Sphingomonadaceae</taxon>
        <taxon>Hankyongella</taxon>
    </lineage>
</organism>
<dbReference type="InterPro" id="IPR036249">
    <property type="entry name" value="Thioredoxin-like_sf"/>
</dbReference>
<feature type="signal peptide" evidence="2">
    <location>
        <begin position="1"/>
        <end position="37"/>
    </location>
</feature>
<gene>
    <name evidence="4" type="ORF">E6W36_11505</name>
</gene>
<dbReference type="SUPFAM" id="SSF52833">
    <property type="entry name" value="Thioredoxin-like"/>
    <property type="match status" value="1"/>
</dbReference>
<evidence type="ECO:0000313" key="4">
    <source>
        <dbReference type="EMBL" id="QCI79904.1"/>
    </source>
</evidence>
<evidence type="ECO:0000256" key="2">
    <source>
        <dbReference type="SAM" id="SignalP"/>
    </source>
</evidence>
<reference evidence="5" key="1">
    <citation type="submission" date="2019-04" db="EMBL/GenBank/DDBJ databases">
        <title>Complete genome sequence of Sphingomonas sp. W1-2-3.</title>
        <authorList>
            <person name="Im W.T."/>
        </authorList>
    </citation>
    <scope>NUCLEOTIDE SEQUENCE [LARGE SCALE GENOMIC DNA]</scope>
    <source>
        <strain evidence="5">W1-2-3</strain>
    </source>
</reference>
<dbReference type="InterPro" id="IPR012336">
    <property type="entry name" value="Thioredoxin-like_fold"/>
</dbReference>
<feature type="domain" description="Thioredoxin-like fold" evidence="3">
    <location>
        <begin position="68"/>
        <end position="98"/>
    </location>
</feature>
<evidence type="ECO:0000256" key="1">
    <source>
        <dbReference type="SAM" id="MobiDB-lite"/>
    </source>
</evidence>
<evidence type="ECO:0000313" key="5">
    <source>
        <dbReference type="Proteomes" id="UP000298714"/>
    </source>
</evidence>
<proteinExistence type="predicted"/>
<dbReference type="Gene3D" id="3.40.30.10">
    <property type="entry name" value="Glutaredoxin"/>
    <property type="match status" value="1"/>
</dbReference>
<dbReference type="Pfam" id="PF13462">
    <property type="entry name" value="Thioredoxin_4"/>
    <property type="match status" value="1"/>
</dbReference>
<dbReference type="RefSeq" id="WP_222872746.1">
    <property type="nucleotide sequence ID" value="NZ_CP039704.1"/>
</dbReference>
<accession>A0A4D7C2I3</accession>
<dbReference type="AlphaFoldDB" id="A0A4D7C2I3"/>
<keyword evidence="5" id="KW-1185">Reference proteome</keyword>
<evidence type="ECO:0000259" key="3">
    <source>
        <dbReference type="Pfam" id="PF13462"/>
    </source>
</evidence>